<evidence type="ECO:0000313" key="5">
    <source>
        <dbReference type="EMBL" id="AIA90351.1"/>
    </source>
</evidence>
<accession>A0A060CC99</accession>
<feature type="domain" description="Glycosyl-hydrolase 97 N-terminal" evidence="4">
    <location>
        <begin position="5"/>
        <end position="98"/>
    </location>
</feature>
<evidence type="ECO:0000256" key="3">
    <source>
        <dbReference type="ARBA" id="ARBA00022837"/>
    </source>
</evidence>
<keyword evidence="3" id="KW-0106">Calcium</keyword>
<evidence type="ECO:0000259" key="4">
    <source>
        <dbReference type="Pfam" id="PF14508"/>
    </source>
</evidence>
<dbReference type="Gene3D" id="2.70.98.10">
    <property type="match status" value="1"/>
</dbReference>
<comment type="cofactor">
    <cofactor evidence="1">
        <name>Ca(2+)</name>
        <dbReference type="ChEBI" id="CHEBI:29108"/>
    </cofactor>
</comment>
<dbReference type="InterPro" id="IPR014718">
    <property type="entry name" value="GH-type_carb-bd"/>
</dbReference>
<name>A0A060CC99_9FLAO</name>
<proteinExistence type="predicted"/>
<protein>
    <submittedName>
        <fullName evidence="5">CAZy families GH97 protein</fullName>
    </submittedName>
</protein>
<sequence>MDQPVGTPSANKLGYTFPALFHIGDNGWVLLSETGVSSRYVGTRLGEGTKNGLYTIAFPEKAENGGAGDNTVAASIPFQASWKTITIGETLKPIVETTSAYDNVKTFV</sequence>
<comment type="subunit">
    <text evidence="2">Monomer.</text>
</comment>
<evidence type="ECO:0000256" key="2">
    <source>
        <dbReference type="ARBA" id="ARBA00011245"/>
    </source>
</evidence>
<dbReference type="Pfam" id="PF14508">
    <property type="entry name" value="GH97_N"/>
    <property type="match status" value="1"/>
</dbReference>
<organism evidence="5">
    <name type="scientific">uncultured Christiangramia sp</name>
    <dbReference type="NCBI Taxonomy" id="503836"/>
    <lineage>
        <taxon>Bacteria</taxon>
        <taxon>Pseudomonadati</taxon>
        <taxon>Bacteroidota</taxon>
        <taxon>Flavobacteriia</taxon>
        <taxon>Flavobacteriales</taxon>
        <taxon>Flavobacteriaceae</taxon>
        <taxon>Christiangramia</taxon>
        <taxon>environmental samples</taxon>
    </lineage>
</organism>
<reference evidence="5" key="1">
    <citation type="journal article" date="2013" name="Environ. Microbiol.">
        <title>Seasonally variable intestinal metagenomes of the red palm weevil (Rhynchophorus ferrugineus).</title>
        <authorList>
            <person name="Jia S."/>
            <person name="Zhang X."/>
            <person name="Zhang G."/>
            <person name="Yin A."/>
            <person name="Zhang S."/>
            <person name="Li F."/>
            <person name="Wang L."/>
            <person name="Zhao D."/>
            <person name="Yun Q."/>
            <person name="Tala"/>
            <person name="Wang J."/>
            <person name="Sun G."/>
            <person name="Baabdullah M."/>
            <person name="Yu X."/>
            <person name="Hu S."/>
            <person name="Al-Mssallem I.S."/>
            <person name="Yu J."/>
        </authorList>
    </citation>
    <scope>NUCLEOTIDE SEQUENCE</scope>
</reference>
<dbReference type="InterPro" id="IPR029486">
    <property type="entry name" value="GH97_N"/>
</dbReference>
<dbReference type="GO" id="GO:0030246">
    <property type="term" value="F:carbohydrate binding"/>
    <property type="evidence" value="ECO:0007669"/>
    <property type="project" value="InterPro"/>
</dbReference>
<evidence type="ECO:0000256" key="1">
    <source>
        <dbReference type="ARBA" id="ARBA00001913"/>
    </source>
</evidence>
<dbReference type="AlphaFoldDB" id="A0A060CC99"/>
<dbReference type="EMBL" id="KF123051">
    <property type="protein sequence ID" value="AIA90351.1"/>
    <property type="molecule type" value="Genomic_DNA"/>
</dbReference>